<sequence>QFWLWLLLGAMAVILLLLYRVYRNRRIVKGLEKQLEGRHVKD</sequence>
<keyword evidence="1" id="KW-0472">Membrane</keyword>
<reference evidence="2 3" key="1">
    <citation type="submission" date="2019-11" db="EMBL/GenBank/DDBJ databases">
        <title>Growth characteristics of pneumococcus vary with the chemical composition of the capsule and with environmental conditions.</title>
        <authorList>
            <person name="Tothpal A."/>
            <person name="Desobry K."/>
            <person name="Joshi S."/>
            <person name="Wyllie A.L."/>
            <person name="Weinberger D.M."/>
        </authorList>
    </citation>
    <scope>NUCLEOTIDE SEQUENCE [LARGE SCALE GENOMIC DNA]</scope>
    <source>
        <strain evidence="3">pnumococcus22F</strain>
    </source>
</reference>
<feature type="non-terminal residue" evidence="2">
    <location>
        <position position="1"/>
    </location>
</feature>
<keyword evidence="1" id="KW-0812">Transmembrane</keyword>
<evidence type="ECO:0000313" key="3">
    <source>
        <dbReference type="Proteomes" id="UP000474228"/>
    </source>
</evidence>
<evidence type="ECO:0000313" key="2">
    <source>
        <dbReference type="EMBL" id="MTV64057.1"/>
    </source>
</evidence>
<proteinExistence type="predicted"/>
<accession>A0A6G2D5H3</accession>
<keyword evidence="1" id="KW-1133">Transmembrane helix</keyword>
<dbReference type="Proteomes" id="UP000474228">
    <property type="component" value="Unassembled WGS sequence"/>
</dbReference>
<dbReference type="EMBL" id="WNHJ01000238">
    <property type="protein sequence ID" value="MTV64057.1"/>
    <property type="molecule type" value="Genomic_DNA"/>
</dbReference>
<comment type="caution">
    <text evidence="2">The sequence shown here is derived from an EMBL/GenBank/DDBJ whole genome shotgun (WGS) entry which is preliminary data.</text>
</comment>
<dbReference type="AlphaFoldDB" id="A0A6G2D5H3"/>
<organism evidence="2 3">
    <name type="scientific">Streptococcus pneumoniae</name>
    <dbReference type="NCBI Taxonomy" id="1313"/>
    <lineage>
        <taxon>Bacteria</taxon>
        <taxon>Bacillati</taxon>
        <taxon>Bacillota</taxon>
        <taxon>Bacilli</taxon>
        <taxon>Lactobacillales</taxon>
        <taxon>Streptococcaceae</taxon>
        <taxon>Streptococcus</taxon>
    </lineage>
</organism>
<feature type="transmembrane region" description="Helical" evidence="1">
    <location>
        <begin position="6"/>
        <end position="22"/>
    </location>
</feature>
<name>A0A6G2D5H3_STREE</name>
<gene>
    <name evidence="2" type="ORF">GM539_11945</name>
</gene>
<evidence type="ECO:0000256" key="1">
    <source>
        <dbReference type="SAM" id="Phobius"/>
    </source>
</evidence>
<protein>
    <submittedName>
        <fullName evidence="2">Class C sortase</fullName>
    </submittedName>
</protein>